<name>A0A813CLU5_9DINO</name>
<dbReference type="Proteomes" id="UP000601435">
    <property type="component" value="Unassembled WGS sequence"/>
</dbReference>
<comment type="caution">
    <text evidence="2">The sequence shown here is derived from an EMBL/GenBank/DDBJ whole genome shotgun (WGS) entry which is preliminary data.</text>
</comment>
<evidence type="ECO:0000313" key="2">
    <source>
        <dbReference type="EMBL" id="CAE7943417.1"/>
    </source>
</evidence>
<evidence type="ECO:0000313" key="3">
    <source>
        <dbReference type="Proteomes" id="UP000601435"/>
    </source>
</evidence>
<reference evidence="2" key="1">
    <citation type="submission" date="2021-02" db="EMBL/GenBank/DDBJ databases">
        <authorList>
            <person name="Dougan E. K."/>
            <person name="Rhodes N."/>
            <person name="Thang M."/>
            <person name="Chan C."/>
        </authorList>
    </citation>
    <scope>NUCLEOTIDE SEQUENCE</scope>
</reference>
<feature type="region of interest" description="Disordered" evidence="1">
    <location>
        <begin position="1"/>
        <end position="21"/>
    </location>
</feature>
<organism evidence="2 3">
    <name type="scientific">Symbiodinium necroappetens</name>
    <dbReference type="NCBI Taxonomy" id="1628268"/>
    <lineage>
        <taxon>Eukaryota</taxon>
        <taxon>Sar</taxon>
        <taxon>Alveolata</taxon>
        <taxon>Dinophyceae</taxon>
        <taxon>Suessiales</taxon>
        <taxon>Symbiodiniaceae</taxon>
        <taxon>Symbiodinium</taxon>
    </lineage>
</organism>
<evidence type="ECO:0000256" key="1">
    <source>
        <dbReference type="SAM" id="MobiDB-lite"/>
    </source>
</evidence>
<dbReference type="EMBL" id="CAJNJA010099541">
    <property type="protein sequence ID" value="CAE7943417.1"/>
    <property type="molecule type" value="Genomic_DNA"/>
</dbReference>
<keyword evidence="3" id="KW-1185">Reference proteome</keyword>
<accession>A0A813CLU5</accession>
<protein>
    <submittedName>
        <fullName evidence="2">Uncharacterized protein</fullName>
    </submittedName>
</protein>
<gene>
    <name evidence="2" type="ORF">SNEC2469_LOCUS35046</name>
</gene>
<dbReference type="AlphaFoldDB" id="A0A813CLU5"/>
<dbReference type="OrthoDB" id="414010at2759"/>
<proteinExistence type="predicted"/>
<sequence length="438" mass="47781">MGCLLASPNRQEGGDAPDGSSRYKVGGRYKVARPLEVWSGENLDGTRLETLAAKKDTVLLIQFSGDQGARGLVIPQPAENHQAGWISLEDAQWGSRVQPALDATVLPGSWDLRARYTVRNPATLRQGPEISSDWVGELKVGGEVLLLDFGVIAGSGKDKARLRALISAEDKIGWMSPETGDGDQLLEPVNLLSRKVVEMHRQSLRQSSAGLRKSYQEGGNCPWQVGATYRMLEKAVVRLGPDLKSQEVFKVSSGSLVLVKDMNNVEIPGGWCPVAFVNVEEGPERGRTGWARCTAKDGHDVMDTRDYKEYDKVIQRLRESAGSDVSEESSPAVLQAAVIVQLKKAAEAERQAEAADAAEATKGQQDIDAYVQEEREEWGQEDGDGKDTTVFPAVDPTFVSLNASMQDLDAFAQDERLLMPDKTEIDNSSGWCWCSCGN</sequence>